<feature type="domain" description="RimM N-terminal" evidence="6">
    <location>
        <begin position="8"/>
        <end position="91"/>
    </location>
</feature>
<dbReference type="GO" id="GO:0006364">
    <property type="term" value="P:rRNA processing"/>
    <property type="evidence" value="ECO:0007669"/>
    <property type="project" value="UniProtKB-UniRule"/>
</dbReference>
<keyword evidence="3 5" id="KW-0698">rRNA processing</keyword>
<dbReference type="Gene3D" id="2.30.30.240">
    <property type="entry name" value="PRC-barrel domain"/>
    <property type="match status" value="1"/>
</dbReference>
<comment type="function">
    <text evidence="5">An accessory protein needed during the final step in the assembly of 30S ribosomal subunit, possibly for assembly of the head region. Essential for efficient processing of 16S rRNA. May be needed both before and after RbfA during the maturation of 16S rRNA. It has affinity for free ribosomal 30S subunits but not for 70S ribosomes.</text>
</comment>
<dbReference type="SUPFAM" id="SSF50447">
    <property type="entry name" value="Translation proteins"/>
    <property type="match status" value="1"/>
</dbReference>
<keyword evidence="1 5" id="KW-0963">Cytoplasm</keyword>
<dbReference type="GO" id="GO:0005840">
    <property type="term" value="C:ribosome"/>
    <property type="evidence" value="ECO:0007669"/>
    <property type="project" value="InterPro"/>
</dbReference>
<sequence length="174" mass="19607">MSEKLYNVGKVVNTHGIRGELKVISSTDFPDVRFAKGSRLLLVDADGRNSLEVEVEAGRQHKNVFILKLSGLNNINEVEKYKGWDIKVTDENLIELEEDEYYYHEIIGCRVVSEEGQEIGTVTEILTTGANDVWVAERPKGKPVLVPVIDDVLLKVDVEQKLITIRLLEGLMDE</sequence>
<dbReference type="Pfam" id="PF24986">
    <property type="entry name" value="PRC_RimM"/>
    <property type="match status" value="1"/>
</dbReference>
<comment type="subcellular location">
    <subcellularLocation>
        <location evidence="5">Cytoplasm</location>
    </subcellularLocation>
</comment>
<comment type="similarity">
    <text evidence="5">Belongs to the RimM family.</text>
</comment>
<keyword evidence="2 5" id="KW-0690">Ribosome biogenesis</keyword>
<evidence type="ECO:0000259" key="6">
    <source>
        <dbReference type="Pfam" id="PF01782"/>
    </source>
</evidence>
<name>A0A329MJ50_9BACL</name>
<comment type="domain">
    <text evidence="5">The PRC barrel domain binds ribosomal protein uS19.</text>
</comment>
<dbReference type="InterPro" id="IPR036976">
    <property type="entry name" value="RimM_N_sf"/>
</dbReference>
<evidence type="ECO:0000256" key="2">
    <source>
        <dbReference type="ARBA" id="ARBA00022517"/>
    </source>
</evidence>
<evidence type="ECO:0000256" key="3">
    <source>
        <dbReference type="ARBA" id="ARBA00022552"/>
    </source>
</evidence>
<evidence type="ECO:0000256" key="5">
    <source>
        <dbReference type="HAMAP-Rule" id="MF_00014"/>
    </source>
</evidence>
<dbReference type="HAMAP" id="MF_00014">
    <property type="entry name" value="Ribosome_mat_RimM"/>
    <property type="match status" value="1"/>
</dbReference>
<evidence type="ECO:0000313" key="9">
    <source>
        <dbReference type="Proteomes" id="UP000250369"/>
    </source>
</evidence>
<proteinExistence type="inferred from homology"/>
<gene>
    <name evidence="5" type="primary">rimM</name>
    <name evidence="8" type="ORF">DQG23_18970</name>
</gene>
<comment type="caution">
    <text evidence="8">The sequence shown here is derived from an EMBL/GenBank/DDBJ whole genome shotgun (WGS) entry which is preliminary data.</text>
</comment>
<dbReference type="Gene3D" id="2.40.30.60">
    <property type="entry name" value="RimM"/>
    <property type="match status" value="1"/>
</dbReference>
<evidence type="ECO:0000313" key="8">
    <source>
        <dbReference type="EMBL" id="RAV20001.1"/>
    </source>
</evidence>
<dbReference type="RefSeq" id="WP_113032428.1">
    <property type="nucleotide sequence ID" value="NZ_QMFB01000010.1"/>
</dbReference>
<feature type="domain" description="Ribosome maturation factor RimM PRC barrel" evidence="7">
    <location>
        <begin position="104"/>
        <end position="171"/>
    </location>
</feature>
<dbReference type="InterPro" id="IPR011961">
    <property type="entry name" value="RimM"/>
</dbReference>
<keyword evidence="9" id="KW-1185">Reference proteome</keyword>
<dbReference type="OrthoDB" id="9810331at2"/>
<accession>A0A329MJ50</accession>
<dbReference type="GO" id="GO:0042274">
    <property type="term" value="P:ribosomal small subunit biogenesis"/>
    <property type="evidence" value="ECO:0007669"/>
    <property type="project" value="UniProtKB-UniRule"/>
</dbReference>
<dbReference type="Proteomes" id="UP000250369">
    <property type="component" value="Unassembled WGS sequence"/>
</dbReference>
<dbReference type="InterPro" id="IPR011033">
    <property type="entry name" value="PRC_barrel-like_sf"/>
</dbReference>
<protein>
    <recommendedName>
        <fullName evidence="5">Ribosome maturation factor RimM</fullName>
    </recommendedName>
</protein>
<dbReference type="EMBL" id="QMFB01000010">
    <property type="protein sequence ID" value="RAV20001.1"/>
    <property type="molecule type" value="Genomic_DNA"/>
</dbReference>
<dbReference type="Pfam" id="PF01782">
    <property type="entry name" value="RimM"/>
    <property type="match status" value="1"/>
</dbReference>
<dbReference type="PANTHER" id="PTHR33692">
    <property type="entry name" value="RIBOSOME MATURATION FACTOR RIMM"/>
    <property type="match status" value="1"/>
</dbReference>
<reference evidence="8 9" key="1">
    <citation type="journal article" date="2009" name="Int. J. Syst. Evol. Microbiol.">
        <title>Paenibacillus contaminans sp. nov., isolated from a contaminated laboratory plate.</title>
        <authorList>
            <person name="Chou J.H."/>
            <person name="Lee J.H."/>
            <person name="Lin M.C."/>
            <person name="Chang P.S."/>
            <person name="Arun A.B."/>
            <person name="Young C.C."/>
            <person name="Chen W.M."/>
        </authorList>
    </citation>
    <scope>NUCLEOTIDE SEQUENCE [LARGE SCALE GENOMIC DNA]</scope>
    <source>
        <strain evidence="8 9">CKOBP-6</strain>
    </source>
</reference>
<dbReference type="InterPro" id="IPR002676">
    <property type="entry name" value="RimM_N"/>
</dbReference>
<comment type="subunit">
    <text evidence="5">Binds ribosomal protein uS19.</text>
</comment>
<organism evidence="8 9">
    <name type="scientific">Paenibacillus contaminans</name>
    <dbReference type="NCBI Taxonomy" id="450362"/>
    <lineage>
        <taxon>Bacteria</taxon>
        <taxon>Bacillati</taxon>
        <taxon>Bacillota</taxon>
        <taxon>Bacilli</taxon>
        <taxon>Bacillales</taxon>
        <taxon>Paenibacillaceae</taxon>
        <taxon>Paenibacillus</taxon>
    </lineage>
</organism>
<dbReference type="InterPro" id="IPR009000">
    <property type="entry name" value="Transl_B-barrel_sf"/>
</dbReference>
<dbReference type="InterPro" id="IPR056792">
    <property type="entry name" value="PRC_RimM"/>
</dbReference>
<dbReference type="PANTHER" id="PTHR33692:SF1">
    <property type="entry name" value="RIBOSOME MATURATION FACTOR RIMM"/>
    <property type="match status" value="1"/>
</dbReference>
<evidence type="ECO:0000256" key="4">
    <source>
        <dbReference type="ARBA" id="ARBA00023186"/>
    </source>
</evidence>
<dbReference type="NCBIfam" id="TIGR02273">
    <property type="entry name" value="16S_RimM"/>
    <property type="match status" value="1"/>
</dbReference>
<evidence type="ECO:0000256" key="1">
    <source>
        <dbReference type="ARBA" id="ARBA00022490"/>
    </source>
</evidence>
<dbReference type="SUPFAM" id="SSF50346">
    <property type="entry name" value="PRC-barrel domain"/>
    <property type="match status" value="1"/>
</dbReference>
<dbReference type="AlphaFoldDB" id="A0A329MJ50"/>
<dbReference type="GO" id="GO:0005737">
    <property type="term" value="C:cytoplasm"/>
    <property type="evidence" value="ECO:0007669"/>
    <property type="project" value="UniProtKB-SubCell"/>
</dbReference>
<dbReference type="GO" id="GO:0043022">
    <property type="term" value="F:ribosome binding"/>
    <property type="evidence" value="ECO:0007669"/>
    <property type="project" value="InterPro"/>
</dbReference>
<keyword evidence="4 5" id="KW-0143">Chaperone</keyword>
<evidence type="ECO:0000259" key="7">
    <source>
        <dbReference type="Pfam" id="PF24986"/>
    </source>
</evidence>